<keyword evidence="4" id="KW-0052">Apoplast</keyword>
<evidence type="ECO:0000313" key="5">
    <source>
        <dbReference type="EMBL" id="KAK7390281.1"/>
    </source>
</evidence>
<evidence type="ECO:0000313" key="6">
    <source>
        <dbReference type="Proteomes" id="UP001386955"/>
    </source>
</evidence>
<feature type="signal peptide" evidence="4">
    <location>
        <begin position="1"/>
        <end position="19"/>
    </location>
</feature>
<comment type="subunit">
    <text evidence="2 4">Homodimer.</text>
</comment>
<comment type="caution">
    <text evidence="5">The sequence shown here is derived from an EMBL/GenBank/DDBJ whole genome shotgun (WGS) entry which is preliminary data.</text>
</comment>
<name>A0AAN9S821_PSOTE</name>
<keyword evidence="3 4" id="KW-0964">Secreted</keyword>
<dbReference type="Gene3D" id="2.40.480.10">
    <property type="entry name" value="Allene oxide cyclase-like"/>
    <property type="match status" value="1"/>
</dbReference>
<evidence type="ECO:0000256" key="4">
    <source>
        <dbReference type="RuleBase" id="RU363099"/>
    </source>
</evidence>
<keyword evidence="6" id="KW-1185">Reference proteome</keyword>
<dbReference type="Pfam" id="PF03018">
    <property type="entry name" value="Dirigent"/>
    <property type="match status" value="1"/>
</dbReference>
<dbReference type="GO" id="GO:0048046">
    <property type="term" value="C:apoplast"/>
    <property type="evidence" value="ECO:0007669"/>
    <property type="project" value="UniProtKB-SubCell"/>
</dbReference>
<proteinExistence type="inferred from homology"/>
<feature type="chain" id="PRO_5042662940" description="Dirigent protein" evidence="4">
    <location>
        <begin position="20"/>
        <end position="191"/>
    </location>
</feature>
<comment type="similarity">
    <text evidence="1 4">Belongs to the plant dirigent protein family.</text>
</comment>
<protein>
    <recommendedName>
        <fullName evidence="4">Dirigent protein</fullName>
    </recommendedName>
</protein>
<reference evidence="5 6" key="1">
    <citation type="submission" date="2024-01" db="EMBL/GenBank/DDBJ databases">
        <title>The genomes of 5 underutilized Papilionoideae crops provide insights into root nodulation and disease resistanc.</title>
        <authorList>
            <person name="Jiang F."/>
        </authorList>
    </citation>
    <scope>NUCLEOTIDE SEQUENCE [LARGE SCALE GENOMIC DNA]</scope>
    <source>
        <strain evidence="5">DUOXIRENSHENG_FW03</strain>
        <tissue evidence="5">Leaves</tissue>
    </source>
</reference>
<organism evidence="5 6">
    <name type="scientific">Psophocarpus tetragonolobus</name>
    <name type="common">Winged bean</name>
    <name type="synonym">Dolichos tetragonolobus</name>
    <dbReference type="NCBI Taxonomy" id="3891"/>
    <lineage>
        <taxon>Eukaryota</taxon>
        <taxon>Viridiplantae</taxon>
        <taxon>Streptophyta</taxon>
        <taxon>Embryophyta</taxon>
        <taxon>Tracheophyta</taxon>
        <taxon>Spermatophyta</taxon>
        <taxon>Magnoliopsida</taxon>
        <taxon>eudicotyledons</taxon>
        <taxon>Gunneridae</taxon>
        <taxon>Pentapetalae</taxon>
        <taxon>rosids</taxon>
        <taxon>fabids</taxon>
        <taxon>Fabales</taxon>
        <taxon>Fabaceae</taxon>
        <taxon>Papilionoideae</taxon>
        <taxon>50 kb inversion clade</taxon>
        <taxon>NPAAA clade</taxon>
        <taxon>indigoferoid/millettioid clade</taxon>
        <taxon>Phaseoleae</taxon>
        <taxon>Psophocarpus</taxon>
    </lineage>
</organism>
<dbReference type="Proteomes" id="UP001386955">
    <property type="component" value="Unassembled WGS sequence"/>
</dbReference>
<accession>A0AAN9S821</accession>
<evidence type="ECO:0000256" key="2">
    <source>
        <dbReference type="ARBA" id="ARBA00011738"/>
    </source>
</evidence>
<dbReference type="InterPro" id="IPR044859">
    <property type="entry name" value="Allene_oxi_cyc_Dirigent"/>
</dbReference>
<dbReference type="EMBL" id="JAYMYS010000006">
    <property type="protein sequence ID" value="KAK7390281.1"/>
    <property type="molecule type" value="Genomic_DNA"/>
</dbReference>
<dbReference type="PANTHER" id="PTHR21495">
    <property type="entry name" value="NUCLEOPORIN-RELATED"/>
    <property type="match status" value="1"/>
</dbReference>
<sequence length="191" mass="20918">MATRFLILSLLISCHVVTSTRPQDQDTGFVGSPDLKKLGLKKKDKVSHFRLFFHESFTANNATTVTVVPPLAKYNSTTSFGMMGVMDNALTAGPERSSKVVGKVEGLIAATSQSEFNLLVVLSFVLTEGKYNGSTITVLGRNRIMQSLREVPVIGGTGMFRFATGYAEVNTVLLEPQVRSTVEYNIYVSHY</sequence>
<evidence type="ECO:0000256" key="3">
    <source>
        <dbReference type="ARBA" id="ARBA00022525"/>
    </source>
</evidence>
<dbReference type="AlphaFoldDB" id="A0AAN9S821"/>
<comment type="function">
    <text evidence="4">Dirigent proteins impart stereoselectivity on the phenoxy radical-coupling reaction, yielding optically active lignans from two molecules of coniferyl alcohol in the biosynthesis of lignans, flavonolignans, and alkaloids and thus plays a central role in plant secondary metabolism.</text>
</comment>
<gene>
    <name evidence="5" type="ORF">VNO78_25583</name>
</gene>
<dbReference type="GO" id="GO:0009699">
    <property type="term" value="P:phenylpropanoid biosynthetic process"/>
    <property type="evidence" value="ECO:0007669"/>
    <property type="project" value="UniProtKB-ARBA"/>
</dbReference>
<dbReference type="InterPro" id="IPR004265">
    <property type="entry name" value="Dirigent"/>
</dbReference>
<evidence type="ECO:0000256" key="1">
    <source>
        <dbReference type="ARBA" id="ARBA00010746"/>
    </source>
</evidence>
<keyword evidence="4" id="KW-0732">Signal</keyword>
<comment type="subcellular location">
    <subcellularLocation>
        <location evidence="4">Secreted</location>
        <location evidence="4">Extracellular space</location>
        <location evidence="4">Apoplast</location>
    </subcellularLocation>
</comment>